<reference evidence="1 2" key="1">
    <citation type="submission" date="2020-04" db="EMBL/GenBank/DDBJ databases">
        <authorList>
            <person name="De Canck E."/>
        </authorList>
    </citation>
    <scope>NUCLEOTIDE SEQUENCE [LARGE SCALE GENOMIC DNA]</scope>
    <source>
        <strain evidence="1 2">LMG 29739</strain>
    </source>
</reference>
<dbReference type="Proteomes" id="UP000494329">
    <property type="component" value="Unassembled WGS sequence"/>
</dbReference>
<name>A0A6J5DAX3_9BURK</name>
<proteinExistence type="predicted"/>
<dbReference type="EMBL" id="CADIKF010000005">
    <property type="protein sequence ID" value="CAB3750282.1"/>
    <property type="molecule type" value="Genomic_DNA"/>
</dbReference>
<protein>
    <submittedName>
        <fullName evidence="1">Uncharacterized protein</fullName>
    </submittedName>
</protein>
<evidence type="ECO:0000313" key="2">
    <source>
        <dbReference type="Proteomes" id="UP000494329"/>
    </source>
</evidence>
<dbReference type="AlphaFoldDB" id="A0A6J5DAX3"/>
<gene>
    <name evidence="1" type="ORF">LMG29739_01023</name>
</gene>
<evidence type="ECO:0000313" key="1">
    <source>
        <dbReference type="EMBL" id="CAB3750282.1"/>
    </source>
</evidence>
<sequence length="47" mass="5124">MRKHGVSSVDGRLHAVHDVTQYCAAIPAAGKNLSRRSAYTEQHECAT</sequence>
<accession>A0A6J5DAX3</accession>
<organism evidence="1 2">
    <name type="scientific">Paraburkholderia solisilvae</name>
    <dbReference type="NCBI Taxonomy" id="624376"/>
    <lineage>
        <taxon>Bacteria</taxon>
        <taxon>Pseudomonadati</taxon>
        <taxon>Pseudomonadota</taxon>
        <taxon>Betaproteobacteria</taxon>
        <taxon>Burkholderiales</taxon>
        <taxon>Burkholderiaceae</taxon>
        <taxon>Paraburkholderia</taxon>
    </lineage>
</organism>
<keyword evidence="2" id="KW-1185">Reference proteome</keyword>